<keyword evidence="8 12" id="KW-1133">Transmembrane helix</keyword>
<name>A0A075I2R6_9ARCH</name>
<evidence type="ECO:0000313" key="13">
    <source>
        <dbReference type="EMBL" id="AIF22100.1"/>
    </source>
</evidence>
<evidence type="ECO:0000256" key="3">
    <source>
        <dbReference type="ARBA" id="ARBA00004919"/>
    </source>
</evidence>
<feature type="transmembrane region" description="Helical" evidence="12">
    <location>
        <begin position="184"/>
        <end position="203"/>
    </location>
</feature>
<protein>
    <recommendedName>
        <fullName evidence="5">heme o synthase</fullName>
        <ecNumber evidence="5">2.5.1.141</ecNumber>
    </recommendedName>
</protein>
<dbReference type="PANTHER" id="PTHR43448:SF2">
    <property type="entry name" value="PROTOHEME IX FARNESYLTRANSFERASE, MITOCHONDRIAL"/>
    <property type="match status" value="1"/>
</dbReference>
<evidence type="ECO:0000256" key="6">
    <source>
        <dbReference type="ARBA" id="ARBA00022679"/>
    </source>
</evidence>
<feature type="transmembrane region" description="Helical" evidence="12">
    <location>
        <begin position="121"/>
        <end position="142"/>
    </location>
</feature>
<dbReference type="InterPro" id="IPR006369">
    <property type="entry name" value="Protohaem_IX_farnesylTrfase"/>
</dbReference>
<evidence type="ECO:0000256" key="2">
    <source>
        <dbReference type="ARBA" id="ARBA00004651"/>
    </source>
</evidence>
<evidence type="ECO:0000256" key="1">
    <source>
        <dbReference type="ARBA" id="ARBA00004019"/>
    </source>
</evidence>
<dbReference type="GO" id="GO:0005886">
    <property type="term" value="C:plasma membrane"/>
    <property type="evidence" value="ECO:0007669"/>
    <property type="project" value="UniProtKB-SubCell"/>
</dbReference>
<dbReference type="InterPro" id="IPR044878">
    <property type="entry name" value="UbiA_sf"/>
</dbReference>
<evidence type="ECO:0000256" key="11">
    <source>
        <dbReference type="ARBA" id="ARBA00047690"/>
    </source>
</evidence>
<dbReference type="Gene3D" id="1.10.357.140">
    <property type="entry name" value="UbiA prenyltransferase"/>
    <property type="match status" value="1"/>
</dbReference>
<feature type="transmembrane region" description="Helical" evidence="12">
    <location>
        <begin position="21"/>
        <end position="40"/>
    </location>
</feature>
<evidence type="ECO:0000256" key="9">
    <source>
        <dbReference type="ARBA" id="ARBA00023133"/>
    </source>
</evidence>
<keyword evidence="6 13" id="KW-0808">Transferase</keyword>
<feature type="transmembrane region" description="Helical" evidence="12">
    <location>
        <begin position="154"/>
        <end position="178"/>
    </location>
</feature>
<comment type="similarity">
    <text evidence="4">In the C-terminal section; belongs to the UbiA prenyltransferase family. Protoheme IX farnesyltransferase subfamily.</text>
</comment>
<organism evidence="13">
    <name type="scientific">uncultured marine thaumarchaeote SAT1000_07_E05</name>
    <dbReference type="NCBI Taxonomy" id="1456364"/>
    <lineage>
        <taxon>Archaea</taxon>
        <taxon>Nitrososphaerota</taxon>
        <taxon>environmental samples</taxon>
    </lineage>
</organism>
<dbReference type="EC" id="2.5.1.141" evidence="5"/>
<feature type="transmembrane region" description="Helical" evidence="12">
    <location>
        <begin position="97"/>
        <end position="115"/>
    </location>
</feature>
<comment type="catalytic activity">
    <reaction evidence="11">
        <text>heme b + (2E,6E)-farnesyl diphosphate + H2O = Fe(II)-heme o + diphosphate</text>
        <dbReference type="Rhea" id="RHEA:28070"/>
        <dbReference type="ChEBI" id="CHEBI:15377"/>
        <dbReference type="ChEBI" id="CHEBI:33019"/>
        <dbReference type="ChEBI" id="CHEBI:60344"/>
        <dbReference type="ChEBI" id="CHEBI:60530"/>
        <dbReference type="ChEBI" id="CHEBI:175763"/>
        <dbReference type="EC" id="2.5.1.141"/>
    </reaction>
</comment>
<dbReference type="UniPathway" id="UPA00834">
    <property type="reaction ID" value="UER00712"/>
</dbReference>
<proteinExistence type="inferred from homology"/>
<evidence type="ECO:0000256" key="5">
    <source>
        <dbReference type="ARBA" id="ARBA00012292"/>
    </source>
</evidence>
<evidence type="ECO:0000256" key="12">
    <source>
        <dbReference type="SAM" id="Phobius"/>
    </source>
</evidence>
<comment type="subcellular location">
    <subcellularLocation>
        <location evidence="2">Cell membrane</location>
        <topology evidence="2">Multi-pass membrane protein</topology>
    </subcellularLocation>
</comment>
<dbReference type="EMBL" id="KF901203">
    <property type="protein sequence ID" value="AIF22100.1"/>
    <property type="molecule type" value="Genomic_DNA"/>
</dbReference>
<dbReference type="CDD" id="cd13957">
    <property type="entry name" value="PT_UbiA_Cox10"/>
    <property type="match status" value="1"/>
</dbReference>
<gene>
    <name evidence="13" type="primary">cyoE</name>
</gene>
<evidence type="ECO:0000256" key="4">
    <source>
        <dbReference type="ARBA" id="ARBA00010223"/>
    </source>
</evidence>
<comment type="function">
    <text evidence="1">Converts heme B (protoheme IX) to heme O by substitution of the vinyl group on carbon 2 of heme B porphyrin ring with a hydroxyethyl farnesyl side group.</text>
</comment>
<evidence type="ECO:0000256" key="8">
    <source>
        <dbReference type="ARBA" id="ARBA00022989"/>
    </source>
</evidence>
<keyword evidence="10 12" id="KW-0472">Membrane</keyword>
<reference evidence="13" key="1">
    <citation type="journal article" date="2014" name="Genome Biol. Evol.">
        <title>Pangenome evidence for extensive interdomain horizontal transfer affecting lineage core and shell genes in uncultured planktonic thaumarchaeota and euryarchaeota.</title>
        <authorList>
            <person name="Deschamps P."/>
            <person name="Zivanovic Y."/>
            <person name="Moreira D."/>
            <person name="Rodriguez-Valera F."/>
            <person name="Lopez-Garcia P."/>
        </authorList>
    </citation>
    <scope>NUCLEOTIDE SEQUENCE</scope>
</reference>
<dbReference type="InterPro" id="IPR000537">
    <property type="entry name" value="UbiA_prenyltransferase"/>
</dbReference>
<comment type="pathway">
    <text evidence="3">Porphyrin-containing compound metabolism; heme O biosynthesis; heme O from protoheme: step 1/1.</text>
</comment>
<keyword evidence="9" id="KW-0350">Heme biosynthesis</keyword>
<dbReference type="GO" id="GO:0008495">
    <property type="term" value="F:protoheme IX farnesyltransferase activity"/>
    <property type="evidence" value="ECO:0007669"/>
    <property type="project" value="UniProtKB-EC"/>
</dbReference>
<dbReference type="PANTHER" id="PTHR43448">
    <property type="entry name" value="PROTOHEME IX FARNESYLTRANSFERASE, MITOCHONDRIAL"/>
    <property type="match status" value="1"/>
</dbReference>
<evidence type="ECO:0000256" key="10">
    <source>
        <dbReference type="ARBA" id="ARBA00023136"/>
    </source>
</evidence>
<evidence type="ECO:0000256" key="7">
    <source>
        <dbReference type="ARBA" id="ARBA00022692"/>
    </source>
</evidence>
<feature type="transmembrane region" description="Helical" evidence="12">
    <location>
        <begin position="46"/>
        <end position="66"/>
    </location>
</feature>
<accession>A0A075I2R6</accession>
<dbReference type="AlphaFoldDB" id="A0A075I2R6"/>
<sequence>MQTFNTKSNIGVYYELTKPKIWYLLVFTAFGAAVTASNVFNVPISLATWALLLGGVAAGSAAANTLTNYHDRDIDAIMERTRNRPIPSRRINPPEKARNFGLILAVISLACAFGICFTTSFWNGILAGTFMAFGLADNILVYSYYLKRKSRTNIILGGFSGGAPALIGYVAVTTIGLWDFGLVIAGLVFVWIPMHIWALTLHFKDDYKK</sequence>
<keyword evidence="7 12" id="KW-0812">Transmembrane</keyword>
<dbReference type="GO" id="GO:0048034">
    <property type="term" value="P:heme O biosynthetic process"/>
    <property type="evidence" value="ECO:0007669"/>
    <property type="project" value="UniProtKB-UniPathway"/>
</dbReference>
<dbReference type="Pfam" id="PF01040">
    <property type="entry name" value="UbiA"/>
    <property type="match status" value="1"/>
</dbReference>